<sequence>MATSRGFDPLSTVKEVLTLHLLRQQLEADIKLLSNIPLHLGAAYIEQLEAIHAMLLQQVGAAKRELKRHGVRVIAQEKNSMDFHITYVEKGYEVRHCFLLATLSAEGRARFLNDFWSGR</sequence>
<dbReference type="RefSeq" id="WP_094236813.1">
    <property type="nucleotide sequence ID" value="NZ_CP022657.1"/>
</dbReference>
<evidence type="ECO:0000313" key="2">
    <source>
        <dbReference type="Proteomes" id="UP000214688"/>
    </source>
</evidence>
<reference evidence="1 2" key="1">
    <citation type="journal article" date="2015" name="Int. J. Syst. Evol. Microbiol.">
        <title>Tumebacillus algifaecis sp. nov., isolated from decomposing algal scum.</title>
        <authorList>
            <person name="Wu Y.F."/>
            <person name="Zhang B."/>
            <person name="Xing P."/>
            <person name="Wu Q.L."/>
            <person name="Liu S.J."/>
        </authorList>
    </citation>
    <scope>NUCLEOTIDE SEQUENCE [LARGE SCALE GENOMIC DNA]</scope>
    <source>
        <strain evidence="1 2">THMBR28</strain>
    </source>
</reference>
<protein>
    <submittedName>
        <fullName evidence="1">Uncharacterized protein</fullName>
    </submittedName>
</protein>
<accession>A0A223D1U7</accession>
<gene>
    <name evidence="1" type="ORF">CIG75_11610</name>
</gene>
<proteinExistence type="predicted"/>
<dbReference type="AlphaFoldDB" id="A0A223D1U7"/>
<name>A0A223D1U7_9BACL</name>
<dbReference type="InterPro" id="IPR058600">
    <property type="entry name" value="YhjD-like"/>
</dbReference>
<keyword evidence="2" id="KW-1185">Reference proteome</keyword>
<organism evidence="1 2">
    <name type="scientific">Tumebacillus algifaecis</name>
    <dbReference type="NCBI Taxonomy" id="1214604"/>
    <lineage>
        <taxon>Bacteria</taxon>
        <taxon>Bacillati</taxon>
        <taxon>Bacillota</taxon>
        <taxon>Bacilli</taxon>
        <taxon>Bacillales</taxon>
        <taxon>Alicyclobacillaceae</taxon>
        <taxon>Tumebacillus</taxon>
    </lineage>
</organism>
<dbReference type="Pfam" id="PF26325">
    <property type="entry name" value="YhjD"/>
    <property type="match status" value="1"/>
</dbReference>
<dbReference type="KEGG" id="tab:CIG75_11610"/>
<dbReference type="EMBL" id="CP022657">
    <property type="protein sequence ID" value="ASS75570.1"/>
    <property type="molecule type" value="Genomic_DNA"/>
</dbReference>
<evidence type="ECO:0000313" key="1">
    <source>
        <dbReference type="EMBL" id="ASS75570.1"/>
    </source>
</evidence>
<dbReference type="Proteomes" id="UP000214688">
    <property type="component" value="Chromosome"/>
</dbReference>